<dbReference type="GeneID" id="110241139"/>
<evidence type="ECO:0000313" key="4">
    <source>
        <dbReference type="Proteomes" id="UP000887567"/>
    </source>
</evidence>
<feature type="region of interest" description="Disordered" evidence="1">
    <location>
        <begin position="33"/>
        <end position="58"/>
    </location>
</feature>
<dbReference type="AlphaFoldDB" id="A0A913XD70"/>
<feature type="compositionally biased region" description="Basic residues" evidence="1">
    <location>
        <begin position="33"/>
        <end position="46"/>
    </location>
</feature>
<dbReference type="KEGG" id="epa:110241139"/>
<reference evidence="3" key="1">
    <citation type="submission" date="2022-11" db="UniProtKB">
        <authorList>
            <consortium name="EnsemblMetazoa"/>
        </authorList>
    </citation>
    <scope>IDENTIFICATION</scope>
</reference>
<dbReference type="Proteomes" id="UP000887567">
    <property type="component" value="Unplaced"/>
</dbReference>
<evidence type="ECO:0000256" key="1">
    <source>
        <dbReference type="SAM" id="MobiDB-lite"/>
    </source>
</evidence>
<dbReference type="EnsemblMetazoa" id="XM_021046989.2">
    <property type="protein sequence ID" value="XP_020902648.1"/>
    <property type="gene ID" value="LOC110241139"/>
</dbReference>
<accession>A0A913XD70</accession>
<feature type="signal peptide" evidence="2">
    <location>
        <begin position="1"/>
        <end position="26"/>
    </location>
</feature>
<dbReference type="RefSeq" id="XP_020902648.1">
    <property type="nucleotide sequence ID" value="XM_021046989.2"/>
</dbReference>
<evidence type="ECO:0000256" key="2">
    <source>
        <dbReference type="SAM" id="SignalP"/>
    </source>
</evidence>
<proteinExistence type="predicted"/>
<evidence type="ECO:0000313" key="3">
    <source>
        <dbReference type="EnsemblMetazoa" id="XP_020902648.1"/>
    </source>
</evidence>
<keyword evidence="2" id="KW-0732">Signal</keyword>
<sequence length="660" mass="73348">MAKPSKRLFAVLSLLVLLQQFSPAFTADLSHTRLRHHKKKHEKKQHFKEEGNYEDHEMDEDRVEARSFGSLAAKAATKAGTWLRKGWKFLGSKTFISKVNLVAEGASAVSSLASISITITRAIEGCTGFGNLKKNWEETEKLKKEFQDLSDTIDKLNLQALSRQIYINASFYEYRKTRDKLEEIANEKERVLLSFGPEVLVKVKNTTYEIEQLVKEKNATAQKMTEEQIYLGYKEGLELALELLFPSLTLTFSGAKLLWKKHLKNTVLGKKLVEVKTRMGNAVVSAGSSAGQSFSERIRSSKIMNTRFGRGLQKIGDGLKSGLVKAAKVFKSIGKRIAPILGLLSSAFGIWSFISQLTECQKMADKSEEGVAKMREMIADTKKVFENATIANAEIQEAFDNITNYAFNDAVTGAMGDLKTMMMDSSVAKQNDDTSEINSALQAYIDGKDINTVSDNDKLKINDVQRNANAALHRIPFTLQCYTARGKFISGVREECALGERPLSQVYDTVKRLQGAGEESSRCAEKTTTALLPTLENTKAMWKKWASSNNLEEVCLMNSKTIVKSVITQLQQGKTDATEIANAVGKSGAEDEIQVMIDILKDDPRVNQLPDNVQKLICDLRDAVNKGYMALDVALRIVNGSSPNRKVTEDDFNNQTCPPA</sequence>
<feature type="chain" id="PRO_5037018578" evidence="2">
    <location>
        <begin position="27"/>
        <end position="660"/>
    </location>
</feature>
<protein>
    <submittedName>
        <fullName evidence="3">Uncharacterized protein</fullName>
    </submittedName>
</protein>
<keyword evidence="4" id="KW-1185">Reference proteome</keyword>
<name>A0A913XD70_EXADI</name>
<organism evidence="3 4">
    <name type="scientific">Exaiptasia diaphana</name>
    <name type="common">Tropical sea anemone</name>
    <name type="synonym">Aiptasia pulchella</name>
    <dbReference type="NCBI Taxonomy" id="2652724"/>
    <lineage>
        <taxon>Eukaryota</taxon>
        <taxon>Metazoa</taxon>
        <taxon>Cnidaria</taxon>
        <taxon>Anthozoa</taxon>
        <taxon>Hexacorallia</taxon>
        <taxon>Actiniaria</taxon>
        <taxon>Aiptasiidae</taxon>
        <taxon>Exaiptasia</taxon>
    </lineage>
</organism>